<dbReference type="GO" id="GO:0000976">
    <property type="term" value="F:transcription cis-regulatory region binding"/>
    <property type="evidence" value="ECO:0007669"/>
    <property type="project" value="TreeGrafter"/>
</dbReference>
<sequence length="197" mass="20655">MTARASRGRRPGAPDTRAEVLAAARTSFGELGFRGTTIRSVAAAAGVDPALVHHYFGTKDDLFVAALEIPVDPREVMAPVVAAGPDGAGERLLRAFLGVWDDPDVQPGLLALARSLLGDDSGPMVRDAFIPVVVGPVLAQLVADRPEERIPLVASQIIGLVVTRYVIALPAMAQAPAEDLVARIGPVLQHYLTGDLA</sequence>
<dbReference type="AlphaFoldDB" id="A0A6J7L8S6"/>
<dbReference type="Gene3D" id="1.10.357.10">
    <property type="entry name" value="Tetracycline Repressor, domain 2"/>
    <property type="match status" value="1"/>
</dbReference>
<dbReference type="InterPro" id="IPR041678">
    <property type="entry name" value="TetR_C_16"/>
</dbReference>
<gene>
    <name evidence="3" type="ORF">UFOPK3662_03344</name>
</gene>
<proteinExistence type="predicted"/>
<organism evidence="3">
    <name type="scientific">freshwater metagenome</name>
    <dbReference type="NCBI Taxonomy" id="449393"/>
    <lineage>
        <taxon>unclassified sequences</taxon>
        <taxon>metagenomes</taxon>
        <taxon>ecological metagenomes</taxon>
    </lineage>
</organism>
<dbReference type="PRINTS" id="PR00455">
    <property type="entry name" value="HTHTETR"/>
</dbReference>
<dbReference type="SUPFAM" id="SSF46689">
    <property type="entry name" value="Homeodomain-like"/>
    <property type="match status" value="1"/>
</dbReference>
<dbReference type="InterPro" id="IPR009057">
    <property type="entry name" value="Homeodomain-like_sf"/>
</dbReference>
<keyword evidence="1" id="KW-0238">DNA-binding</keyword>
<accession>A0A6J7L8S6</accession>
<dbReference type="PANTHER" id="PTHR30055">
    <property type="entry name" value="HTH-TYPE TRANSCRIPTIONAL REGULATOR RUTR"/>
    <property type="match status" value="1"/>
</dbReference>
<dbReference type="InterPro" id="IPR050109">
    <property type="entry name" value="HTH-type_TetR-like_transc_reg"/>
</dbReference>
<dbReference type="PROSITE" id="PS50977">
    <property type="entry name" value="HTH_TETR_2"/>
    <property type="match status" value="1"/>
</dbReference>
<evidence type="ECO:0000259" key="2">
    <source>
        <dbReference type="PROSITE" id="PS50977"/>
    </source>
</evidence>
<dbReference type="SUPFAM" id="SSF48498">
    <property type="entry name" value="Tetracyclin repressor-like, C-terminal domain"/>
    <property type="match status" value="1"/>
</dbReference>
<dbReference type="Pfam" id="PF17920">
    <property type="entry name" value="TetR_C_16"/>
    <property type="match status" value="1"/>
</dbReference>
<dbReference type="EMBL" id="CAFBMW010000039">
    <property type="protein sequence ID" value="CAB4962579.1"/>
    <property type="molecule type" value="Genomic_DNA"/>
</dbReference>
<dbReference type="PANTHER" id="PTHR30055:SF235">
    <property type="entry name" value="TRANSCRIPTIONAL REGULATORY PROTEIN"/>
    <property type="match status" value="1"/>
</dbReference>
<reference evidence="3" key="1">
    <citation type="submission" date="2020-05" db="EMBL/GenBank/DDBJ databases">
        <authorList>
            <person name="Chiriac C."/>
            <person name="Salcher M."/>
            <person name="Ghai R."/>
            <person name="Kavagutti S V."/>
        </authorList>
    </citation>
    <scope>NUCLEOTIDE SEQUENCE</scope>
</reference>
<protein>
    <submittedName>
        <fullName evidence="3">Unannotated protein</fullName>
    </submittedName>
</protein>
<dbReference type="InterPro" id="IPR036271">
    <property type="entry name" value="Tet_transcr_reg_TetR-rel_C_sf"/>
</dbReference>
<feature type="domain" description="HTH tetR-type" evidence="2">
    <location>
        <begin position="14"/>
        <end position="74"/>
    </location>
</feature>
<evidence type="ECO:0000256" key="1">
    <source>
        <dbReference type="ARBA" id="ARBA00023125"/>
    </source>
</evidence>
<name>A0A6J7L8S6_9ZZZZ</name>
<dbReference type="Pfam" id="PF00440">
    <property type="entry name" value="TetR_N"/>
    <property type="match status" value="1"/>
</dbReference>
<dbReference type="GO" id="GO:0003700">
    <property type="term" value="F:DNA-binding transcription factor activity"/>
    <property type="evidence" value="ECO:0007669"/>
    <property type="project" value="TreeGrafter"/>
</dbReference>
<dbReference type="InterPro" id="IPR001647">
    <property type="entry name" value="HTH_TetR"/>
</dbReference>
<evidence type="ECO:0000313" key="3">
    <source>
        <dbReference type="EMBL" id="CAB4962579.1"/>
    </source>
</evidence>
<dbReference type="Gene3D" id="1.10.10.60">
    <property type="entry name" value="Homeodomain-like"/>
    <property type="match status" value="1"/>
</dbReference>